<proteinExistence type="predicted"/>
<dbReference type="EMBL" id="LR796357">
    <property type="protein sequence ID" value="CAB4139083.1"/>
    <property type="molecule type" value="Genomic_DNA"/>
</dbReference>
<reference evidence="1" key="1">
    <citation type="submission" date="2020-04" db="EMBL/GenBank/DDBJ databases">
        <authorList>
            <person name="Chiriac C."/>
            <person name="Salcher M."/>
            <person name="Ghai R."/>
            <person name="Kavagutti S V."/>
        </authorList>
    </citation>
    <scope>NUCLEOTIDE SEQUENCE</scope>
</reference>
<protein>
    <submittedName>
        <fullName evidence="1">Uncharacterized protein</fullName>
    </submittedName>
</protein>
<gene>
    <name evidence="1" type="ORF">UFOVP349_11</name>
</gene>
<evidence type="ECO:0000313" key="1">
    <source>
        <dbReference type="EMBL" id="CAB4139083.1"/>
    </source>
</evidence>
<accession>A0A6J5M0P6</accession>
<sequence>MTREQALQKLSRLVDPAGDFGVPEHVLEDALDDNTRFAVHVVSTAYTVGDRIVPNPFTGRLYRCAVSGTSGATAPEWPTTPGVSTWKLGDGDTLEWEDIGPIANRPYNFEAAAYDVCMALARMNVGKTDVSDSGVSVKRSQIYDHWISQASSFSLSSEVC</sequence>
<name>A0A6J5M0P6_9CAUD</name>
<organism evidence="1">
    <name type="scientific">uncultured Caudovirales phage</name>
    <dbReference type="NCBI Taxonomy" id="2100421"/>
    <lineage>
        <taxon>Viruses</taxon>
        <taxon>Duplodnaviria</taxon>
        <taxon>Heunggongvirae</taxon>
        <taxon>Uroviricota</taxon>
        <taxon>Caudoviricetes</taxon>
        <taxon>Peduoviridae</taxon>
        <taxon>Maltschvirus</taxon>
        <taxon>Maltschvirus maltsch</taxon>
    </lineage>
</organism>